<sequence length="140" mass="15962">MSVINREKLGYIEILKAFFLPRKKNGNHFLLDPARAISLSFAQKLSKHLFLFDPTPRQTELLQPHQVSKALPTQTHPHQNPNPKTPFHSRALILSLVFLSSLSRATTILGHPHLALPPLPTPSVSFHKVRFVFKYNLLFI</sequence>
<reference evidence="2" key="1">
    <citation type="submission" date="2018-11" db="EMBL/GenBank/DDBJ databases">
        <authorList>
            <person name="Grassa J C."/>
        </authorList>
    </citation>
    <scope>NUCLEOTIDE SEQUENCE [LARGE SCALE GENOMIC DNA]</scope>
</reference>
<evidence type="ECO:0000313" key="2">
    <source>
        <dbReference type="EnsemblPlants" id="cds.novel_model_6065_5bd9a17a"/>
    </source>
</evidence>
<keyword evidence="3" id="KW-1185">Reference proteome</keyword>
<dbReference type="Proteomes" id="UP000596661">
    <property type="component" value="Chromosome 7"/>
</dbReference>
<dbReference type="Gramene" id="novel_model_6065_5bd9a17a">
    <property type="protein sequence ID" value="cds.novel_model_6065_5bd9a17a"/>
    <property type="gene ID" value="novel_gene_3119_5bd9a17a"/>
</dbReference>
<feature type="compositionally biased region" description="Polar residues" evidence="1">
    <location>
        <begin position="71"/>
        <end position="82"/>
    </location>
</feature>
<evidence type="ECO:0000313" key="3">
    <source>
        <dbReference type="Proteomes" id="UP000596661"/>
    </source>
</evidence>
<feature type="region of interest" description="Disordered" evidence="1">
    <location>
        <begin position="63"/>
        <end position="84"/>
    </location>
</feature>
<dbReference type="EMBL" id="UZAU01000640">
    <property type="status" value="NOT_ANNOTATED_CDS"/>
    <property type="molecule type" value="Genomic_DNA"/>
</dbReference>
<organism evidence="2 3">
    <name type="scientific">Cannabis sativa</name>
    <name type="common">Hemp</name>
    <name type="synonym">Marijuana</name>
    <dbReference type="NCBI Taxonomy" id="3483"/>
    <lineage>
        <taxon>Eukaryota</taxon>
        <taxon>Viridiplantae</taxon>
        <taxon>Streptophyta</taxon>
        <taxon>Embryophyta</taxon>
        <taxon>Tracheophyta</taxon>
        <taxon>Spermatophyta</taxon>
        <taxon>Magnoliopsida</taxon>
        <taxon>eudicotyledons</taxon>
        <taxon>Gunneridae</taxon>
        <taxon>Pentapetalae</taxon>
        <taxon>rosids</taxon>
        <taxon>fabids</taxon>
        <taxon>Rosales</taxon>
        <taxon>Cannabaceae</taxon>
        <taxon>Cannabis</taxon>
    </lineage>
</organism>
<reference evidence="2" key="2">
    <citation type="submission" date="2021-03" db="UniProtKB">
        <authorList>
            <consortium name="EnsemblPlants"/>
        </authorList>
    </citation>
    <scope>IDENTIFICATION</scope>
</reference>
<dbReference type="EnsemblPlants" id="novel_model_6065_5bd9a17a">
    <property type="protein sequence ID" value="cds.novel_model_6065_5bd9a17a"/>
    <property type="gene ID" value="novel_gene_3119_5bd9a17a"/>
</dbReference>
<accession>A0A803R7N3</accession>
<protein>
    <submittedName>
        <fullName evidence="2">Uncharacterized protein</fullName>
    </submittedName>
</protein>
<name>A0A803R7N3_CANSA</name>
<proteinExistence type="predicted"/>
<dbReference type="AlphaFoldDB" id="A0A803R7N3"/>
<evidence type="ECO:0000256" key="1">
    <source>
        <dbReference type="SAM" id="MobiDB-lite"/>
    </source>
</evidence>